<feature type="chain" id="PRO_5003225796" evidence="3">
    <location>
        <begin position="22"/>
        <end position="260"/>
    </location>
</feature>
<keyword evidence="4" id="KW-0614">Plasmid</keyword>
<evidence type="ECO:0000256" key="3">
    <source>
        <dbReference type="SAM" id="SignalP"/>
    </source>
</evidence>
<dbReference type="CDD" id="cd06911">
    <property type="entry name" value="VirB9_CagX_TrbG"/>
    <property type="match status" value="1"/>
</dbReference>
<keyword evidence="2 3" id="KW-0732">Signal</keyword>
<dbReference type="Gene3D" id="2.60.40.2500">
    <property type="match status" value="1"/>
</dbReference>
<protein>
    <submittedName>
        <fullName evidence="4">Conjugal transfer outer membrane protein TraH</fullName>
    </submittedName>
</protein>
<gene>
    <name evidence="4" type="ORF">YPJ_pJARS3614</name>
</gene>
<dbReference type="EMBL" id="CP002181">
    <property type="protein sequence ID" value="ADW66938.1"/>
    <property type="molecule type" value="Genomic_DNA"/>
</dbReference>
<geneLocation type="plasmid" evidence="4">
    <name>pJARS36</name>
</geneLocation>
<dbReference type="InterPro" id="IPR010258">
    <property type="entry name" value="Conjugal_tfr_TrbG/VirB9/CagX"/>
</dbReference>
<name>E8PSD8_YERPE</name>
<dbReference type="AlphaFoldDB" id="E8PSD8"/>
<evidence type="ECO:0000256" key="1">
    <source>
        <dbReference type="ARBA" id="ARBA00006135"/>
    </source>
</evidence>
<dbReference type="InterPro" id="IPR038161">
    <property type="entry name" value="VirB9/CagX/TrbG_C_sf"/>
</dbReference>
<evidence type="ECO:0000313" key="4">
    <source>
        <dbReference type="EMBL" id="ADW66938.1"/>
    </source>
</evidence>
<evidence type="ECO:0000256" key="2">
    <source>
        <dbReference type="ARBA" id="ARBA00022729"/>
    </source>
</evidence>
<reference evidence="4" key="1">
    <citation type="journal article" date="2012" name="PLoS ONE">
        <title>Novel Plasmids and Resistance Phenotypes in Yersinia pestis: Unique Plasmid Inventory of Strain Java 9 Mediates High Levels of Arsenic Resistance.</title>
        <authorList>
            <person name="Eppinger M."/>
            <person name="Radnedge L."/>
            <person name="Andersen G."/>
            <person name="Vietri N."/>
            <person name="Severson G."/>
            <person name="Mou S."/>
            <person name="Ravel J."/>
            <person name="Worsham P.L."/>
        </authorList>
    </citation>
    <scope>NUCLEOTIDE SEQUENCE [LARGE SCALE GENOMIC DNA]</scope>
    <source>
        <strain evidence="4">Java 9</strain>
        <plasmid evidence="4">pJARS36</plasmid>
    </source>
</reference>
<organism evidence="4">
    <name type="scientific">Yersinia pestis Java 9</name>
    <dbReference type="NCBI Taxonomy" id="880632"/>
    <lineage>
        <taxon>Bacteria</taxon>
        <taxon>Pseudomonadati</taxon>
        <taxon>Pseudomonadota</taxon>
        <taxon>Gammaproteobacteria</taxon>
        <taxon>Enterobacterales</taxon>
        <taxon>Yersiniaceae</taxon>
        <taxon>Yersinia</taxon>
    </lineage>
</organism>
<dbReference type="InterPro" id="IPR033645">
    <property type="entry name" value="VirB9/CagX/TrbG_C"/>
</dbReference>
<dbReference type="Pfam" id="PF03524">
    <property type="entry name" value="CagX"/>
    <property type="match status" value="1"/>
</dbReference>
<proteinExistence type="inferred from homology"/>
<feature type="signal peptide" evidence="3">
    <location>
        <begin position="1"/>
        <end position="21"/>
    </location>
</feature>
<accession>E8PSD8</accession>
<sequence length="260" mass="28690">MKIKTLVIALLLSGVTVSAQAARLPASGGYDSRVQQIVYNPNDVTIVKTKAGVVTLIQLEEGEIVKSEDTGLGIGDPEAWNTAVRGSNIFLRPKAEQPDTNIAIVTNRRSYSVMLTTTDKNPTYVLRYIYPKAPEPVKPNVMLGKSQVRYPCTEGNLVNGRYEVKGSQKVKPDALWDNGRMTCMRWNSATDLPVVFRVMPDGKEQLVNYHMDKNVMVIHEVSPGFVLRLGSEVMQVRTAGNVKRAWNANGTATGDVRVEK</sequence>
<comment type="similarity">
    <text evidence="1">Belongs to the TrbG/VirB9 family.</text>
</comment>
<dbReference type="RefSeq" id="WP_013583059.1">
    <property type="nucleotide sequence ID" value="NC_015068.1"/>
</dbReference>